<accession>A0ABR2RE68</accession>
<dbReference type="EMBL" id="JBBPBN010000023">
    <property type="protein sequence ID" value="KAK9011250.1"/>
    <property type="molecule type" value="Genomic_DNA"/>
</dbReference>
<comment type="caution">
    <text evidence="2">The sequence shown here is derived from an EMBL/GenBank/DDBJ whole genome shotgun (WGS) entry which is preliminary data.</text>
</comment>
<evidence type="ECO:0000313" key="2">
    <source>
        <dbReference type="EMBL" id="KAK9011250.1"/>
    </source>
</evidence>
<evidence type="ECO:0000313" key="3">
    <source>
        <dbReference type="Proteomes" id="UP001396334"/>
    </source>
</evidence>
<organism evidence="2 3">
    <name type="scientific">Hibiscus sabdariffa</name>
    <name type="common">roselle</name>
    <dbReference type="NCBI Taxonomy" id="183260"/>
    <lineage>
        <taxon>Eukaryota</taxon>
        <taxon>Viridiplantae</taxon>
        <taxon>Streptophyta</taxon>
        <taxon>Embryophyta</taxon>
        <taxon>Tracheophyta</taxon>
        <taxon>Spermatophyta</taxon>
        <taxon>Magnoliopsida</taxon>
        <taxon>eudicotyledons</taxon>
        <taxon>Gunneridae</taxon>
        <taxon>Pentapetalae</taxon>
        <taxon>rosids</taxon>
        <taxon>malvids</taxon>
        <taxon>Malvales</taxon>
        <taxon>Malvaceae</taxon>
        <taxon>Malvoideae</taxon>
        <taxon>Hibiscus</taxon>
    </lineage>
</organism>
<keyword evidence="1" id="KW-0732">Signal</keyword>
<reference evidence="2 3" key="1">
    <citation type="journal article" date="2024" name="G3 (Bethesda)">
        <title>Genome assembly of Hibiscus sabdariffa L. provides insights into metabolisms of medicinal natural products.</title>
        <authorList>
            <person name="Kim T."/>
        </authorList>
    </citation>
    <scope>NUCLEOTIDE SEQUENCE [LARGE SCALE GENOMIC DNA]</scope>
    <source>
        <strain evidence="2">TK-2024</strain>
        <tissue evidence="2">Old leaves</tissue>
    </source>
</reference>
<dbReference type="Proteomes" id="UP001396334">
    <property type="component" value="Unassembled WGS sequence"/>
</dbReference>
<sequence length="78" mass="8471">MSTPLQLLRWTVMLGFLSLGVLRHPHKHKDIDGSNLVAKKARSVIGATGSGVDEGLEDMLPQKALVSVEASVKPRREP</sequence>
<protein>
    <submittedName>
        <fullName evidence="2">Uncharacterized protein</fullName>
    </submittedName>
</protein>
<proteinExistence type="predicted"/>
<name>A0ABR2RE68_9ROSI</name>
<feature type="chain" id="PRO_5045948768" evidence="1">
    <location>
        <begin position="24"/>
        <end position="78"/>
    </location>
</feature>
<evidence type="ECO:0000256" key="1">
    <source>
        <dbReference type="SAM" id="SignalP"/>
    </source>
</evidence>
<gene>
    <name evidence="2" type="ORF">V6N11_044104</name>
</gene>
<keyword evidence="3" id="KW-1185">Reference proteome</keyword>
<feature type="signal peptide" evidence="1">
    <location>
        <begin position="1"/>
        <end position="23"/>
    </location>
</feature>